<dbReference type="Gene3D" id="3.30.160.60">
    <property type="entry name" value="Classic Zinc Finger"/>
    <property type="match status" value="3"/>
</dbReference>
<dbReference type="AlphaFoldDB" id="A0A4Z2DDZ7"/>
<feature type="domain" description="C2H2-type" evidence="9">
    <location>
        <begin position="133"/>
        <end position="160"/>
    </location>
</feature>
<sequence>MHLSSQIDANTTNNINNDSILLNNVLSNIDTDIPFESLPLFNKTILITPIKADKAVTSTAHNATNGQSSSVIHTNFIYYSNNKSNDNVNDTRSNRYTDPIPRRYTCRECGISFHQNVHLRKHIMVQHTKVKPYHCPYCEYTTVEKSHLTVHIRIHTGERPYSCRECNYSSAQNCTLKSHYLRKHPTNLIACDYCSELFFTELELSKHHRSCRVAVRQ</sequence>
<keyword evidence="6" id="KW-0238">DNA-binding</keyword>
<organism evidence="10 11">
    <name type="scientific">Schistosoma japonicum</name>
    <name type="common">Blood fluke</name>
    <dbReference type="NCBI Taxonomy" id="6182"/>
    <lineage>
        <taxon>Eukaryota</taxon>
        <taxon>Metazoa</taxon>
        <taxon>Spiralia</taxon>
        <taxon>Lophotrochozoa</taxon>
        <taxon>Platyhelminthes</taxon>
        <taxon>Trematoda</taxon>
        <taxon>Digenea</taxon>
        <taxon>Strigeidida</taxon>
        <taxon>Schistosomatoidea</taxon>
        <taxon>Schistosomatidae</taxon>
        <taxon>Schistosoma</taxon>
    </lineage>
</organism>
<evidence type="ECO:0000256" key="2">
    <source>
        <dbReference type="ARBA" id="ARBA00022723"/>
    </source>
</evidence>
<keyword evidence="7" id="KW-0539">Nucleus</keyword>
<reference evidence="10 11" key="1">
    <citation type="submission" date="2019-03" db="EMBL/GenBank/DDBJ databases">
        <title>An improved genome assembly of the fluke Schistosoma japonicum.</title>
        <authorList>
            <person name="Hu W."/>
            <person name="Luo F."/>
            <person name="Yin M."/>
            <person name="Mo X."/>
            <person name="Sun C."/>
            <person name="Wu Q."/>
            <person name="Zhu B."/>
            <person name="Xiang M."/>
            <person name="Wang J."/>
            <person name="Wang Y."/>
            <person name="Zhang T."/>
            <person name="Xu B."/>
            <person name="Zheng H."/>
            <person name="Feng Z."/>
        </authorList>
    </citation>
    <scope>NUCLEOTIDE SEQUENCE [LARGE SCALE GENOMIC DNA]</scope>
    <source>
        <strain evidence="10">HuSjv2</strain>
        <tissue evidence="10">Worms</tissue>
    </source>
</reference>
<dbReference type="InterPro" id="IPR056438">
    <property type="entry name" value="Znf-C2H2_CTCF"/>
</dbReference>
<dbReference type="PROSITE" id="PS50157">
    <property type="entry name" value="ZINC_FINGER_C2H2_2"/>
    <property type="match status" value="2"/>
</dbReference>
<dbReference type="SUPFAM" id="SSF57667">
    <property type="entry name" value="beta-beta-alpha zinc fingers"/>
    <property type="match status" value="2"/>
</dbReference>
<evidence type="ECO:0000256" key="7">
    <source>
        <dbReference type="ARBA" id="ARBA00023242"/>
    </source>
</evidence>
<keyword evidence="2" id="KW-0479">Metal-binding</keyword>
<dbReference type="GO" id="GO:0003700">
    <property type="term" value="F:DNA-binding transcription factor activity"/>
    <property type="evidence" value="ECO:0007669"/>
    <property type="project" value="TreeGrafter"/>
</dbReference>
<feature type="domain" description="C2H2-type" evidence="9">
    <location>
        <begin position="104"/>
        <end position="132"/>
    </location>
</feature>
<keyword evidence="4 8" id="KW-0863">Zinc-finger</keyword>
<dbReference type="GO" id="GO:0000978">
    <property type="term" value="F:RNA polymerase II cis-regulatory region sequence-specific DNA binding"/>
    <property type="evidence" value="ECO:0007669"/>
    <property type="project" value="TreeGrafter"/>
</dbReference>
<dbReference type="GO" id="GO:0005634">
    <property type="term" value="C:nucleus"/>
    <property type="evidence" value="ECO:0007669"/>
    <property type="project" value="UniProtKB-SubCell"/>
</dbReference>
<accession>A0A4Z2DDZ7</accession>
<evidence type="ECO:0000256" key="6">
    <source>
        <dbReference type="ARBA" id="ARBA00023125"/>
    </source>
</evidence>
<dbReference type="Pfam" id="PF00096">
    <property type="entry name" value="zf-C2H2"/>
    <property type="match status" value="1"/>
</dbReference>
<protein>
    <submittedName>
        <fullName evidence="10">Zinc finger protein</fullName>
    </submittedName>
</protein>
<dbReference type="Pfam" id="PF23611">
    <property type="entry name" value="zf-C2H2_16"/>
    <property type="match status" value="1"/>
</dbReference>
<comment type="caution">
    <text evidence="10">The sequence shown here is derived from an EMBL/GenBank/DDBJ whole genome shotgun (WGS) entry which is preliminary data.</text>
</comment>
<keyword evidence="5" id="KW-0862">Zinc</keyword>
<name>A0A4Z2DDZ7_SCHJA</name>
<evidence type="ECO:0000313" key="11">
    <source>
        <dbReference type="Proteomes" id="UP000311919"/>
    </source>
</evidence>
<dbReference type="SMART" id="SM00355">
    <property type="entry name" value="ZnF_C2H2"/>
    <property type="match status" value="4"/>
</dbReference>
<dbReference type="PANTHER" id="PTHR24404:SF114">
    <property type="entry name" value="KLUMPFUSS, ISOFORM B-RELATED"/>
    <property type="match status" value="1"/>
</dbReference>
<evidence type="ECO:0000313" key="10">
    <source>
        <dbReference type="EMBL" id="TNN14689.1"/>
    </source>
</evidence>
<dbReference type="InterPro" id="IPR013087">
    <property type="entry name" value="Znf_C2H2_type"/>
</dbReference>
<dbReference type="FunFam" id="3.30.160.60:FF:000100">
    <property type="entry name" value="Zinc finger 45-like"/>
    <property type="match status" value="1"/>
</dbReference>
<evidence type="ECO:0000256" key="8">
    <source>
        <dbReference type="PROSITE-ProRule" id="PRU00042"/>
    </source>
</evidence>
<keyword evidence="3" id="KW-0677">Repeat</keyword>
<dbReference type="InterPro" id="IPR050589">
    <property type="entry name" value="Ikaros_C2H2-ZF"/>
</dbReference>
<gene>
    <name evidence="10" type="ORF">EWB00_001879</name>
</gene>
<evidence type="ECO:0000256" key="3">
    <source>
        <dbReference type="ARBA" id="ARBA00022737"/>
    </source>
</evidence>
<proteinExistence type="predicted"/>
<evidence type="ECO:0000256" key="1">
    <source>
        <dbReference type="ARBA" id="ARBA00004123"/>
    </source>
</evidence>
<evidence type="ECO:0000256" key="4">
    <source>
        <dbReference type="ARBA" id="ARBA00022771"/>
    </source>
</evidence>
<dbReference type="OrthoDB" id="8113227at2759"/>
<dbReference type="InterPro" id="IPR036236">
    <property type="entry name" value="Znf_C2H2_sf"/>
</dbReference>
<keyword evidence="11" id="KW-1185">Reference proteome</keyword>
<dbReference type="PROSITE" id="PS00028">
    <property type="entry name" value="ZINC_FINGER_C2H2_1"/>
    <property type="match status" value="1"/>
</dbReference>
<dbReference type="GO" id="GO:0006357">
    <property type="term" value="P:regulation of transcription by RNA polymerase II"/>
    <property type="evidence" value="ECO:0007669"/>
    <property type="project" value="TreeGrafter"/>
</dbReference>
<dbReference type="STRING" id="6182.A0A4Z2DDZ7"/>
<dbReference type="FunFam" id="3.30.160.60:FF:000446">
    <property type="entry name" value="Zinc finger protein"/>
    <property type="match status" value="1"/>
</dbReference>
<dbReference type="PANTHER" id="PTHR24404">
    <property type="entry name" value="ZINC FINGER PROTEIN"/>
    <property type="match status" value="1"/>
</dbReference>
<comment type="subcellular location">
    <subcellularLocation>
        <location evidence="1">Nucleus</location>
    </subcellularLocation>
</comment>
<dbReference type="EMBL" id="SKCS01000166">
    <property type="protein sequence ID" value="TNN14689.1"/>
    <property type="molecule type" value="Genomic_DNA"/>
</dbReference>
<evidence type="ECO:0000259" key="9">
    <source>
        <dbReference type="PROSITE" id="PS50157"/>
    </source>
</evidence>
<dbReference type="FunFam" id="3.30.160.60:FF:000702">
    <property type="entry name" value="Transcription factor E4F1 isoform 1"/>
    <property type="match status" value="1"/>
</dbReference>
<dbReference type="Proteomes" id="UP000311919">
    <property type="component" value="Unassembled WGS sequence"/>
</dbReference>
<evidence type="ECO:0000256" key="5">
    <source>
        <dbReference type="ARBA" id="ARBA00022833"/>
    </source>
</evidence>
<dbReference type="GO" id="GO:0008270">
    <property type="term" value="F:zinc ion binding"/>
    <property type="evidence" value="ECO:0007669"/>
    <property type="project" value="UniProtKB-KW"/>
</dbReference>